<reference evidence="1 2" key="1">
    <citation type="submission" date="2017-01" db="EMBL/GenBank/DDBJ databases">
        <authorList>
            <person name="Mah S.A."/>
            <person name="Swanson W.J."/>
            <person name="Moy G.W."/>
            <person name="Vacquier V.D."/>
        </authorList>
    </citation>
    <scope>NUCLEOTIDE SEQUENCE [LARGE SCALE GENOMIC DNA]</scope>
    <source>
        <strain evidence="1 2">DSM 21219</strain>
    </source>
</reference>
<dbReference type="EMBL" id="FTPS01000001">
    <property type="protein sequence ID" value="SIT80989.1"/>
    <property type="molecule type" value="Genomic_DNA"/>
</dbReference>
<dbReference type="Proteomes" id="UP000192455">
    <property type="component" value="Unassembled WGS sequence"/>
</dbReference>
<evidence type="ECO:0000313" key="1">
    <source>
        <dbReference type="EMBL" id="SIT80989.1"/>
    </source>
</evidence>
<dbReference type="RefSeq" id="WP_234967724.1">
    <property type="nucleotide sequence ID" value="NZ_FTPS01000001.1"/>
</dbReference>
<dbReference type="Pfam" id="PF12860">
    <property type="entry name" value="PAS_7"/>
    <property type="match status" value="1"/>
</dbReference>
<dbReference type="InterPro" id="IPR035965">
    <property type="entry name" value="PAS-like_dom_sf"/>
</dbReference>
<dbReference type="STRING" id="515897.SAMN05421849_1405"/>
<sequence length="508" mass="56703">MMWEWLILGAMCVIAAAGSVWFMRCPAMADTEESPLFRAAQDSGPVWLFEGEILIDMSRAARLLDPAERPVGNWSDLRASLRLRFPGFPETREDPGRALVVDPIEDEDPMEVTCEWLDEMIRVQMNPRRPGHAEPDAAQGVQGLPLSAIDHAPYPAWWLDAGGRLCWENGAHERLRDRVRDGSPAPGEPLFAIAATDPSDGTRMRRALAAGTRELWFDVSVVPHGTGHLCFALDVNAEVEAEAAQRNFVQTLAKTFAHLSIGLAIFDRNRQLVMFNPALTDLTALPVDFLSARPNLLSFFDRLRDQRMMPEPRDYQSWRQQMTDLVAAASDGQYAETWTLPSGSVYSVTGRPHPDGAIAFLFEDISAEITLTRRFRADLELVQSVLDHLDRAIAVFAADGTLGISNTAYRRLWCTDPDECLVPTTITDATRLWQGHCRATPLWGQIRDFAAMRGNRTFWSGDFRLNSGREMICRIHPVDGGATMVTFEPSVLGHRRALPPAEKRIALA</sequence>
<organism evidence="1 2">
    <name type="scientific">Pontibaca methylaminivorans</name>
    <dbReference type="NCBI Taxonomy" id="515897"/>
    <lineage>
        <taxon>Bacteria</taxon>
        <taxon>Pseudomonadati</taxon>
        <taxon>Pseudomonadota</taxon>
        <taxon>Alphaproteobacteria</taxon>
        <taxon>Rhodobacterales</taxon>
        <taxon>Roseobacteraceae</taxon>
        <taxon>Pontibaca</taxon>
    </lineage>
</organism>
<proteinExistence type="predicted"/>
<name>A0A1R3WRS7_9RHOB</name>
<keyword evidence="2" id="KW-1185">Reference proteome</keyword>
<gene>
    <name evidence="1" type="ORF">SAMN05421849_1405</name>
</gene>
<accession>A0A1R3WRS7</accession>
<dbReference type="SUPFAM" id="SSF55785">
    <property type="entry name" value="PYP-like sensor domain (PAS domain)"/>
    <property type="match status" value="1"/>
</dbReference>
<protein>
    <submittedName>
        <fullName evidence="1">PAS fold</fullName>
    </submittedName>
</protein>
<evidence type="ECO:0000313" key="2">
    <source>
        <dbReference type="Proteomes" id="UP000192455"/>
    </source>
</evidence>
<dbReference type="AlphaFoldDB" id="A0A1R3WRS7"/>